<protein>
    <submittedName>
        <fullName evidence="3">Uncharacterized protein</fullName>
    </submittedName>
</protein>
<dbReference type="Proteomes" id="UP001151760">
    <property type="component" value="Unassembled WGS sequence"/>
</dbReference>
<gene>
    <name evidence="2" type="ORF">Tco_0800455</name>
    <name evidence="3" type="ORF">Tco_1090980</name>
</gene>
<feature type="region of interest" description="Disordered" evidence="1">
    <location>
        <begin position="1"/>
        <end position="154"/>
    </location>
</feature>
<accession>A0ABQ5I5R9</accession>
<reference evidence="3" key="1">
    <citation type="journal article" date="2022" name="Int. J. Mol. Sci.">
        <title>Draft Genome of Tanacetum Coccineum: Genomic Comparison of Closely Related Tanacetum-Family Plants.</title>
        <authorList>
            <person name="Yamashiro T."/>
            <person name="Shiraishi A."/>
            <person name="Nakayama K."/>
            <person name="Satake H."/>
        </authorList>
    </citation>
    <scope>NUCLEOTIDE SEQUENCE</scope>
</reference>
<feature type="compositionally biased region" description="Gly residues" evidence="1">
    <location>
        <begin position="26"/>
        <end position="44"/>
    </location>
</feature>
<dbReference type="EMBL" id="BQNB010020389">
    <property type="protein sequence ID" value="GJT95462.1"/>
    <property type="molecule type" value="Genomic_DNA"/>
</dbReference>
<organism evidence="3 4">
    <name type="scientific">Tanacetum coccineum</name>
    <dbReference type="NCBI Taxonomy" id="301880"/>
    <lineage>
        <taxon>Eukaryota</taxon>
        <taxon>Viridiplantae</taxon>
        <taxon>Streptophyta</taxon>
        <taxon>Embryophyta</taxon>
        <taxon>Tracheophyta</taxon>
        <taxon>Spermatophyta</taxon>
        <taxon>Magnoliopsida</taxon>
        <taxon>eudicotyledons</taxon>
        <taxon>Gunneridae</taxon>
        <taxon>Pentapetalae</taxon>
        <taxon>asterids</taxon>
        <taxon>campanulids</taxon>
        <taxon>Asterales</taxon>
        <taxon>Asteraceae</taxon>
        <taxon>Asteroideae</taxon>
        <taxon>Anthemideae</taxon>
        <taxon>Anthemidinae</taxon>
        <taxon>Tanacetum</taxon>
    </lineage>
</organism>
<feature type="compositionally biased region" description="Basic and acidic residues" evidence="1">
    <location>
        <begin position="202"/>
        <end position="219"/>
    </location>
</feature>
<evidence type="ECO:0000313" key="2">
    <source>
        <dbReference type="EMBL" id="GJS93487.1"/>
    </source>
</evidence>
<feature type="compositionally biased region" description="Basic and acidic residues" evidence="1">
    <location>
        <begin position="96"/>
        <end position="134"/>
    </location>
</feature>
<evidence type="ECO:0000313" key="3">
    <source>
        <dbReference type="EMBL" id="GJT95462.1"/>
    </source>
</evidence>
<name>A0ABQ5I5R9_9ASTR</name>
<sequence>MGRRMEEQEGWKEGNRKEVRGEEEGAGGGGGGRWEGGAGAGIGSVGWKWKGWERRRRAEDGRRLEGIGKGEEGGRNRMRWGRMERRKVEGGGGGRRQIEWEEEGVRRGGVEDGGQEEGRREEDVGKEGTGRKIGDGGGVGSGEGEEEEVVGGGRERKWGMRWRILVEETGGRREGGCGDAGGGRRGKGMGGGGNSGRGSGTDGRKVEEGGLGRRREDGKVWGGMGKELRKIRKEGGDFRGWRGIGK</sequence>
<keyword evidence="4" id="KW-1185">Reference proteome</keyword>
<feature type="compositionally biased region" description="Gly residues" evidence="1">
    <location>
        <begin position="177"/>
        <end position="201"/>
    </location>
</feature>
<feature type="region of interest" description="Disordered" evidence="1">
    <location>
        <begin position="171"/>
        <end position="221"/>
    </location>
</feature>
<evidence type="ECO:0000256" key="1">
    <source>
        <dbReference type="SAM" id="MobiDB-lite"/>
    </source>
</evidence>
<comment type="caution">
    <text evidence="3">The sequence shown here is derived from an EMBL/GenBank/DDBJ whole genome shotgun (WGS) entry which is preliminary data.</text>
</comment>
<reference evidence="3" key="2">
    <citation type="submission" date="2022-01" db="EMBL/GenBank/DDBJ databases">
        <authorList>
            <person name="Yamashiro T."/>
            <person name="Shiraishi A."/>
            <person name="Satake H."/>
            <person name="Nakayama K."/>
        </authorList>
    </citation>
    <scope>NUCLEOTIDE SEQUENCE</scope>
</reference>
<feature type="compositionally biased region" description="Basic and acidic residues" evidence="1">
    <location>
        <begin position="1"/>
        <end position="23"/>
    </location>
</feature>
<feature type="compositionally biased region" description="Basic and acidic residues" evidence="1">
    <location>
        <begin position="50"/>
        <end position="89"/>
    </location>
</feature>
<dbReference type="EMBL" id="BQNB010011660">
    <property type="protein sequence ID" value="GJS93487.1"/>
    <property type="molecule type" value="Genomic_DNA"/>
</dbReference>
<proteinExistence type="predicted"/>
<evidence type="ECO:0000313" key="4">
    <source>
        <dbReference type="Proteomes" id="UP001151760"/>
    </source>
</evidence>